<evidence type="ECO:0000313" key="4">
    <source>
        <dbReference type="Proteomes" id="UP000712281"/>
    </source>
</evidence>
<keyword evidence="2" id="KW-0472">Membrane</keyword>
<dbReference type="Proteomes" id="UP000712281">
    <property type="component" value="Unassembled WGS sequence"/>
</dbReference>
<organism evidence="3 4">
    <name type="scientific">Brassica cretica</name>
    <name type="common">Mustard</name>
    <dbReference type="NCBI Taxonomy" id="69181"/>
    <lineage>
        <taxon>Eukaryota</taxon>
        <taxon>Viridiplantae</taxon>
        <taxon>Streptophyta</taxon>
        <taxon>Embryophyta</taxon>
        <taxon>Tracheophyta</taxon>
        <taxon>Spermatophyta</taxon>
        <taxon>Magnoliopsida</taxon>
        <taxon>eudicotyledons</taxon>
        <taxon>Gunneridae</taxon>
        <taxon>Pentapetalae</taxon>
        <taxon>rosids</taxon>
        <taxon>malvids</taxon>
        <taxon>Brassicales</taxon>
        <taxon>Brassicaceae</taxon>
        <taxon>Brassiceae</taxon>
        <taxon>Brassica</taxon>
    </lineage>
</organism>
<dbReference type="EMBL" id="QGKW02000276">
    <property type="protein sequence ID" value="KAF2607712.1"/>
    <property type="molecule type" value="Genomic_DNA"/>
</dbReference>
<dbReference type="AlphaFoldDB" id="A0A8S9LMK8"/>
<gene>
    <name evidence="3" type="ORF">F2Q68_00042934</name>
</gene>
<feature type="region of interest" description="Disordered" evidence="1">
    <location>
        <begin position="1"/>
        <end position="27"/>
    </location>
</feature>
<feature type="compositionally biased region" description="Basic and acidic residues" evidence="1">
    <location>
        <begin position="1"/>
        <end position="22"/>
    </location>
</feature>
<protein>
    <submittedName>
        <fullName evidence="3">Uncharacterized protein</fullName>
    </submittedName>
</protein>
<accession>A0A8S9LMK8</accession>
<proteinExistence type="predicted"/>
<keyword evidence="2" id="KW-1133">Transmembrane helix</keyword>
<name>A0A8S9LMK8_BRACR</name>
<reference evidence="3" key="1">
    <citation type="submission" date="2019-12" db="EMBL/GenBank/DDBJ databases">
        <title>Genome sequencing and annotation of Brassica cretica.</title>
        <authorList>
            <person name="Studholme D.J."/>
            <person name="Sarris P.F."/>
        </authorList>
    </citation>
    <scope>NUCLEOTIDE SEQUENCE</scope>
    <source>
        <strain evidence="3">PFS-001/15</strain>
        <tissue evidence="3">Leaf</tissue>
    </source>
</reference>
<comment type="caution">
    <text evidence="3">The sequence shown here is derived from an EMBL/GenBank/DDBJ whole genome shotgun (WGS) entry which is preliminary data.</text>
</comment>
<evidence type="ECO:0000256" key="1">
    <source>
        <dbReference type="SAM" id="MobiDB-lite"/>
    </source>
</evidence>
<sequence length="104" mass="11895">MKSKEIAADLSESARDRKEDYGLGKGFSDFPGSERCICLRRLSFNLVVFSMDLLHVAPDHLDHRCRSNLRSGQQFGVVLFFPFFLAEISPLIDFIFCRFCVLSI</sequence>
<feature type="transmembrane region" description="Helical" evidence="2">
    <location>
        <begin position="75"/>
        <end position="96"/>
    </location>
</feature>
<keyword evidence="2" id="KW-0812">Transmembrane</keyword>
<evidence type="ECO:0000256" key="2">
    <source>
        <dbReference type="SAM" id="Phobius"/>
    </source>
</evidence>
<evidence type="ECO:0000313" key="3">
    <source>
        <dbReference type="EMBL" id="KAF2607712.1"/>
    </source>
</evidence>